<evidence type="ECO:0000313" key="2">
    <source>
        <dbReference type="EMBL" id="CAG8710449.1"/>
    </source>
</evidence>
<comment type="caution">
    <text evidence="2">The sequence shown here is derived from an EMBL/GenBank/DDBJ whole genome shotgun (WGS) entry which is preliminary data.</text>
</comment>
<dbReference type="EMBL" id="CAJVQB010007867">
    <property type="protein sequence ID" value="CAG8710449.1"/>
    <property type="molecule type" value="Genomic_DNA"/>
</dbReference>
<accession>A0ABN7V001</accession>
<dbReference type="Proteomes" id="UP000789901">
    <property type="component" value="Unassembled WGS sequence"/>
</dbReference>
<reference evidence="2 3" key="1">
    <citation type="submission" date="2021-06" db="EMBL/GenBank/DDBJ databases">
        <authorList>
            <person name="Kallberg Y."/>
            <person name="Tangrot J."/>
            <person name="Rosling A."/>
        </authorList>
    </citation>
    <scope>NUCLEOTIDE SEQUENCE [LARGE SCALE GENOMIC DNA]</scope>
    <source>
        <strain evidence="2 3">120-4 pot B 10/14</strain>
    </source>
</reference>
<name>A0ABN7V001_GIGMA</name>
<organism evidence="2 3">
    <name type="scientific">Gigaspora margarita</name>
    <dbReference type="NCBI Taxonomy" id="4874"/>
    <lineage>
        <taxon>Eukaryota</taxon>
        <taxon>Fungi</taxon>
        <taxon>Fungi incertae sedis</taxon>
        <taxon>Mucoromycota</taxon>
        <taxon>Glomeromycotina</taxon>
        <taxon>Glomeromycetes</taxon>
        <taxon>Diversisporales</taxon>
        <taxon>Gigasporaceae</taxon>
        <taxon>Gigaspora</taxon>
    </lineage>
</organism>
<feature type="region of interest" description="Disordered" evidence="1">
    <location>
        <begin position="62"/>
        <end position="97"/>
    </location>
</feature>
<gene>
    <name evidence="2" type="ORF">GMARGA_LOCUS12711</name>
</gene>
<evidence type="ECO:0000256" key="1">
    <source>
        <dbReference type="SAM" id="MobiDB-lite"/>
    </source>
</evidence>
<proteinExistence type="predicted"/>
<sequence length="238" mass="26856">MSKQTAVSKWHSVLSMLFKVYEDNPKFADIYQNYKKNEYEQAIEDYFKSSSASILDEEKLVKSNNPMPGLNKRANSEGTSSKSRCRNNKENSRGKKPDFKLLVNTNDEILFGKVKLPKYKNSSSLVYQDFVKLADFQSGALDKLVKKYGNRIGMTSFGVWICGKCTGLVVQDVPGRRRSSTHSKIPIHKSSADIGGIVQYKILEIIISDTSLILSRSDYCRLPLPEPIQVTVLASNER</sequence>
<keyword evidence="3" id="KW-1185">Reference proteome</keyword>
<protein>
    <submittedName>
        <fullName evidence="2">22988_t:CDS:1</fullName>
    </submittedName>
</protein>
<feature type="compositionally biased region" description="Basic and acidic residues" evidence="1">
    <location>
        <begin position="87"/>
        <end position="97"/>
    </location>
</feature>
<evidence type="ECO:0000313" key="3">
    <source>
        <dbReference type="Proteomes" id="UP000789901"/>
    </source>
</evidence>